<dbReference type="SUPFAM" id="SSF55031">
    <property type="entry name" value="Bacterial exopeptidase dimerisation domain"/>
    <property type="match status" value="1"/>
</dbReference>
<dbReference type="PANTHER" id="PTHR42994:SF1">
    <property type="entry name" value="PEPTIDASE T"/>
    <property type="match status" value="1"/>
</dbReference>
<organism evidence="13 14">
    <name type="scientific">[Collinsella] massiliensis</name>
    <dbReference type="NCBI Taxonomy" id="1232426"/>
    <lineage>
        <taxon>Bacteria</taxon>
        <taxon>Bacillati</taxon>
        <taxon>Actinomycetota</taxon>
        <taxon>Coriobacteriia</taxon>
        <taxon>Coriobacteriales</taxon>
        <taxon>Coriobacteriaceae</taxon>
        <taxon>Enorma</taxon>
    </lineage>
</organism>
<feature type="domain" description="Peptidase M20 dimerisation" evidence="12">
    <location>
        <begin position="219"/>
        <end position="308"/>
    </location>
</feature>
<evidence type="ECO:0000313" key="13">
    <source>
        <dbReference type="EMBL" id="OUN86548.1"/>
    </source>
</evidence>
<dbReference type="PANTHER" id="PTHR42994">
    <property type="entry name" value="PEPTIDASE T"/>
    <property type="match status" value="1"/>
</dbReference>
<sequence length="416" mass="44576">MADQRTPSDVLERFLRYVQVDTPSSDAHADQTPSTPEQFDLARLLADELRALGAEDVAVSEHAYVTAHVPASPGAEHLPALGLIAHIDTTEAAPGRGVKPHVVRYMGGDLVCGEHAGDPVAIGPDKLPALDGLVGEDLVCSDGTTLLGADDKAGVAEIMALVARLAAHPELPHPRLGICFCPDEEIGHGAALLDLEAFGCAFAYTVDGGPIGELEWECFNACEVIVTFQGYSIHPGDAKNRMVNAANLFCAFHAMLPAAMRPEHTEGYEGFIHLLGVSATCERACARYIVRDHDAGLFEAKIGLMERAAAFLNAELDTERVRVEVRREYRNMAEVVSAHPELIERAKEAFAAAGIEPRVLPIRGGTDGAQLSFRGLPCPNLSTGGYAFHGINEFIPVSSLEAMVDVLEELVARFAR</sequence>
<keyword evidence="5 11" id="KW-0479">Metal-binding</keyword>
<dbReference type="InterPro" id="IPR036264">
    <property type="entry name" value="Bact_exopeptidase_dim_dom"/>
</dbReference>
<dbReference type="GO" id="GO:0006508">
    <property type="term" value="P:proteolysis"/>
    <property type="evidence" value="ECO:0007669"/>
    <property type="project" value="UniProtKB-UniRule"/>
</dbReference>
<proteinExistence type="inferred from homology"/>
<keyword evidence="7 11" id="KW-0862">Zinc</keyword>
<dbReference type="GO" id="GO:0045148">
    <property type="term" value="F:tripeptide aminopeptidase activity"/>
    <property type="evidence" value="ECO:0007669"/>
    <property type="project" value="UniProtKB-UniRule"/>
</dbReference>
<keyword evidence="6" id="KW-0378">Hydrolase</keyword>
<evidence type="ECO:0000256" key="1">
    <source>
        <dbReference type="ARBA" id="ARBA00000870"/>
    </source>
</evidence>
<dbReference type="InterPro" id="IPR011650">
    <property type="entry name" value="Peptidase_M20_dimer"/>
</dbReference>
<comment type="caution">
    <text evidence="13">The sequence shown here is derived from an EMBL/GenBank/DDBJ whole genome shotgun (WGS) entry which is preliminary data.</text>
</comment>
<dbReference type="AlphaFoldDB" id="A0A1Y3XQG5"/>
<dbReference type="NCBIfam" id="TIGR01882">
    <property type="entry name" value="peptidase-T"/>
    <property type="match status" value="1"/>
</dbReference>
<feature type="binding site" evidence="11">
    <location>
        <position position="86"/>
    </location>
    <ligand>
        <name>Zn(2+)</name>
        <dbReference type="ChEBI" id="CHEBI:29105"/>
        <label>1</label>
    </ligand>
</feature>
<dbReference type="Gene3D" id="3.30.70.360">
    <property type="match status" value="1"/>
</dbReference>
<dbReference type="GO" id="GO:0008270">
    <property type="term" value="F:zinc ion binding"/>
    <property type="evidence" value="ECO:0007669"/>
    <property type="project" value="InterPro"/>
</dbReference>
<evidence type="ECO:0000256" key="6">
    <source>
        <dbReference type="ARBA" id="ARBA00022801"/>
    </source>
</evidence>
<dbReference type="Pfam" id="PF01546">
    <property type="entry name" value="Peptidase_M20"/>
    <property type="match status" value="1"/>
</dbReference>
<dbReference type="PIRSF" id="PIRSF037215">
    <property type="entry name" value="Peptidase_M20B"/>
    <property type="match status" value="1"/>
</dbReference>
<feature type="binding site" evidence="11">
    <location>
        <position position="150"/>
    </location>
    <ligand>
        <name>Zn(2+)</name>
        <dbReference type="ChEBI" id="CHEBI:29105"/>
        <label>1</label>
    </ligand>
</feature>
<evidence type="ECO:0000256" key="2">
    <source>
        <dbReference type="ARBA" id="ARBA00009692"/>
    </source>
</evidence>
<evidence type="ECO:0000256" key="9">
    <source>
        <dbReference type="NCBIfam" id="TIGR01882"/>
    </source>
</evidence>
<dbReference type="EC" id="3.4.11.4" evidence="9"/>
<evidence type="ECO:0000259" key="12">
    <source>
        <dbReference type="Pfam" id="PF07687"/>
    </source>
</evidence>
<evidence type="ECO:0000256" key="5">
    <source>
        <dbReference type="ARBA" id="ARBA00022723"/>
    </source>
</evidence>
<dbReference type="GO" id="GO:0006518">
    <property type="term" value="P:peptide metabolic process"/>
    <property type="evidence" value="ECO:0007669"/>
    <property type="project" value="InterPro"/>
</dbReference>
<dbReference type="GO" id="GO:0005829">
    <property type="term" value="C:cytosol"/>
    <property type="evidence" value="ECO:0007669"/>
    <property type="project" value="TreeGrafter"/>
</dbReference>
<feature type="binding site" evidence="11">
    <location>
        <position position="150"/>
    </location>
    <ligand>
        <name>Zn(2+)</name>
        <dbReference type="ChEBI" id="CHEBI:29105"/>
        <label>2</label>
    </ligand>
</feature>
<accession>A0A1Y3XQG5</accession>
<feature type="binding site" evidence="11">
    <location>
        <position position="185"/>
    </location>
    <ligand>
        <name>Zn(2+)</name>
        <dbReference type="ChEBI" id="CHEBI:29105"/>
        <label>2</label>
    </ligand>
</feature>
<dbReference type="CDD" id="cd03892">
    <property type="entry name" value="M20_peptT"/>
    <property type="match status" value="1"/>
</dbReference>
<evidence type="ECO:0000256" key="11">
    <source>
        <dbReference type="PIRSR" id="PIRSR037215-2"/>
    </source>
</evidence>
<feature type="binding site" evidence="11">
    <location>
        <position position="207"/>
    </location>
    <ligand>
        <name>Zn(2+)</name>
        <dbReference type="ChEBI" id="CHEBI:29105"/>
        <label>1</label>
    </ligand>
</feature>
<comment type="similarity">
    <text evidence="2">Belongs to the peptidase M20B family.</text>
</comment>
<dbReference type="EMBL" id="NFIE01000020">
    <property type="protein sequence ID" value="OUN86548.1"/>
    <property type="molecule type" value="Genomic_DNA"/>
</dbReference>
<evidence type="ECO:0000256" key="10">
    <source>
        <dbReference type="PIRSR" id="PIRSR037215-1"/>
    </source>
</evidence>
<dbReference type="NCBIfam" id="NF003976">
    <property type="entry name" value="PRK05469.1"/>
    <property type="match status" value="1"/>
</dbReference>
<dbReference type="SUPFAM" id="SSF53187">
    <property type="entry name" value="Zn-dependent exopeptidases"/>
    <property type="match status" value="1"/>
</dbReference>
<dbReference type="Pfam" id="PF07687">
    <property type="entry name" value="M20_dimer"/>
    <property type="match status" value="1"/>
</dbReference>
<dbReference type="PROSITE" id="PS00759">
    <property type="entry name" value="ARGE_DAPE_CPG2_2"/>
    <property type="match status" value="1"/>
</dbReference>
<evidence type="ECO:0000256" key="3">
    <source>
        <dbReference type="ARBA" id="ARBA00022438"/>
    </source>
</evidence>
<evidence type="ECO:0000256" key="7">
    <source>
        <dbReference type="ARBA" id="ARBA00022833"/>
    </source>
</evidence>
<dbReference type="NCBIfam" id="NF009920">
    <property type="entry name" value="PRK13381.1"/>
    <property type="match status" value="1"/>
</dbReference>
<name>A0A1Y3XQG5_9ACTN</name>
<keyword evidence="3" id="KW-0031">Aminopeptidase</keyword>
<dbReference type="Gene3D" id="3.40.630.10">
    <property type="entry name" value="Zn peptidases"/>
    <property type="match status" value="1"/>
</dbReference>
<keyword evidence="4" id="KW-0645">Protease</keyword>
<dbReference type="OrthoDB" id="9804934at2"/>
<comment type="cofactor">
    <cofactor evidence="11">
        <name>Zn(2+)</name>
        <dbReference type="ChEBI" id="CHEBI:29105"/>
    </cofactor>
    <text evidence="11">Binds 2 Zn(2+) ions per subunit.</text>
</comment>
<reference evidence="14" key="1">
    <citation type="submission" date="2017-04" db="EMBL/GenBank/DDBJ databases">
        <title>Function of individual gut microbiota members based on whole genome sequencing of pure cultures obtained from chicken caecum.</title>
        <authorList>
            <person name="Medvecky M."/>
            <person name="Cejkova D."/>
            <person name="Polansky O."/>
            <person name="Karasova D."/>
            <person name="Kubasova T."/>
            <person name="Cizek A."/>
            <person name="Rychlik I."/>
        </authorList>
    </citation>
    <scope>NUCLEOTIDE SEQUENCE [LARGE SCALE GENOMIC DNA]</scope>
    <source>
        <strain evidence="14">An5</strain>
    </source>
</reference>
<evidence type="ECO:0000313" key="14">
    <source>
        <dbReference type="Proteomes" id="UP000195781"/>
    </source>
</evidence>
<keyword evidence="14" id="KW-1185">Reference proteome</keyword>
<dbReference type="PROSITE" id="PS00758">
    <property type="entry name" value="ARGE_DAPE_CPG2_1"/>
    <property type="match status" value="1"/>
</dbReference>
<dbReference type="Proteomes" id="UP000195781">
    <property type="component" value="Unassembled WGS sequence"/>
</dbReference>
<feature type="active site" evidence="10">
    <location>
        <position position="88"/>
    </location>
</feature>
<gene>
    <name evidence="13" type="ORF">B5G02_08335</name>
</gene>
<comment type="catalytic activity">
    <reaction evidence="1">
        <text>Release of the N-terminal residue from a tripeptide.</text>
        <dbReference type="EC" id="3.4.11.4"/>
    </reaction>
</comment>
<feature type="active site" description="Proton acceptor" evidence="10">
    <location>
        <position position="184"/>
    </location>
</feature>
<dbReference type="InterPro" id="IPR001261">
    <property type="entry name" value="ArgE/DapE_CS"/>
</dbReference>
<keyword evidence="8" id="KW-0482">Metalloprotease</keyword>
<dbReference type="RefSeq" id="WP_094335888.1">
    <property type="nucleotide sequence ID" value="NZ_NFIE01000020.1"/>
</dbReference>
<protein>
    <recommendedName>
        <fullName evidence="9">Peptidase T</fullName>
        <ecNumber evidence="9">3.4.11.4</ecNumber>
    </recommendedName>
</protein>
<evidence type="ECO:0000256" key="8">
    <source>
        <dbReference type="ARBA" id="ARBA00023049"/>
    </source>
</evidence>
<dbReference type="InterPro" id="IPR010161">
    <property type="entry name" value="Peptidase_M20B"/>
</dbReference>
<dbReference type="GO" id="GO:0008237">
    <property type="term" value="F:metallopeptidase activity"/>
    <property type="evidence" value="ECO:0007669"/>
    <property type="project" value="UniProtKB-KW"/>
</dbReference>
<dbReference type="InterPro" id="IPR002933">
    <property type="entry name" value="Peptidase_M20"/>
</dbReference>
<evidence type="ECO:0000256" key="4">
    <source>
        <dbReference type="ARBA" id="ARBA00022670"/>
    </source>
</evidence>
<feature type="binding site" evidence="11">
    <location>
        <position position="389"/>
    </location>
    <ligand>
        <name>Zn(2+)</name>
        <dbReference type="ChEBI" id="CHEBI:29105"/>
        <label>2</label>
    </ligand>
</feature>